<dbReference type="EMBL" id="FBWG01000028">
    <property type="protein sequence ID" value="CUX40344.1"/>
    <property type="molecule type" value="Genomic_DNA"/>
</dbReference>
<proteinExistence type="predicted"/>
<evidence type="ECO:0000313" key="1">
    <source>
        <dbReference type="EMBL" id="CUX40344.1"/>
    </source>
</evidence>
<organism evidence="1 2">
    <name type="scientific">Agrobacterium deltaense Zutra 3/1</name>
    <dbReference type="NCBI Taxonomy" id="1183427"/>
    <lineage>
        <taxon>Bacteria</taxon>
        <taxon>Pseudomonadati</taxon>
        <taxon>Pseudomonadota</taxon>
        <taxon>Alphaproteobacteria</taxon>
        <taxon>Hyphomicrobiales</taxon>
        <taxon>Rhizobiaceae</taxon>
        <taxon>Rhizobium/Agrobacterium group</taxon>
        <taxon>Agrobacterium</taxon>
    </lineage>
</organism>
<dbReference type="AlphaFoldDB" id="A0A1S7QQ55"/>
<protein>
    <recommendedName>
        <fullName evidence="3">DUF4376 domain-containing protein</fullName>
    </recommendedName>
</protein>
<gene>
    <name evidence="1" type="ORF">AGR7C_Lc100017</name>
</gene>
<dbReference type="Proteomes" id="UP000191987">
    <property type="component" value="Unassembled WGS sequence"/>
</dbReference>
<evidence type="ECO:0008006" key="3">
    <source>
        <dbReference type="Google" id="ProtNLM"/>
    </source>
</evidence>
<name>A0A1S7QQ55_9HYPH</name>
<reference evidence="1 2" key="1">
    <citation type="submission" date="2016-01" db="EMBL/GenBank/DDBJ databases">
        <authorList>
            <person name="Oliw E.H."/>
        </authorList>
    </citation>
    <scope>NUCLEOTIDE SEQUENCE [LARGE SCALE GENOMIC DNA]</scope>
    <source>
        <strain evidence="1 2">Zutra 3-1</strain>
    </source>
</reference>
<accession>A0A1S7QQ55</accession>
<sequence>MGFMRYARVNDGVVLEIVDLPDSIPVGDGKSRKAKVSDFFNETIASDFFPCGDDVAIGWGYRGSAYSPPSNQGNDGNFQEIKASLKIAVDTMAEQERKRYITAGEGQAMTYQRKVEEAKRAVLEEDPVDAEYPMLSASLGIDGETVKLVAAVVLSMDAEWAAIGAAIEKVRMSAKKAIDDALNFEDATAAVDAIIWPVA</sequence>
<evidence type="ECO:0000313" key="2">
    <source>
        <dbReference type="Proteomes" id="UP000191987"/>
    </source>
</evidence>